<comment type="caution">
    <text evidence="2">The sequence shown here is derived from an EMBL/GenBank/DDBJ whole genome shotgun (WGS) entry which is preliminary data.</text>
</comment>
<protein>
    <submittedName>
        <fullName evidence="2">Uncharacterized protein</fullName>
    </submittedName>
</protein>
<evidence type="ECO:0000313" key="2">
    <source>
        <dbReference type="EMBL" id="KAK7480952.1"/>
    </source>
</evidence>
<dbReference type="AlphaFoldDB" id="A0ABD0K0T7"/>
<gene>
    <name evidence="2" type="ORF">BaRGS_00027767</name>
</gene>
<keyword evidence="1" id="KW-0812">Transmembrane</keyword>
<keyword evidence="1" id="KW-0472">Membrane</keyword>
<sequence>SYGPAMEFLRCIICLGIAQLCQPISLQVSAVSALYLIYFLSALFWGYLTFSNFQFRLYRKKVQ</sequence>
<keyword evidence="3" id="KW-1185">Reference proteome</keyword>
<keyword evidence="1" id="KW-1133">Transmembrane helix</keyword>
<organism evidence="2 3">
    <name type="scientific">Batillaria attramentaria</name>
    <dbReference type="NCBI Taxonomy" id="370345"/>
    <lineage>
        <taxon>Eukaryota</taxon>
        <taxon>Metazoa</taxon>
        <taxon>Spiralia</taxon>
        <taxon>Lophotrochozoa</taxon>
        <taxon>Mollusca</taxon>
        <taxon>Gastropoda</taxon>
        <taxon>Caenogastropoda</taxon>
        <taxon>Sorbeoconcha</taxon>
        <taxon>Cerithioidea</taxon>
        <taxon>Batillariidae</taxon>
        <taxon>Batillaria</taxon>
    </lineage>
</organism>
<name>A0ABD0K0T7_9CAEN</name>
<feature type="non-terminal residue" evidence="2">
    <location>
        <position position="1"/>
    </location>
</feature>
<proteinExistence type="predicted"/>
<reference evidence="2 3" key="1">
    <citation type="journal article" date="2023" name="Sci. Data">
        <title>Genome assembly of the Korean intertidal mud-creeper Batillaria attramentaria.</title>
        <authorList>
            <person name="Patra A.K."/>
            <person name="Ho P.T."/>
            <person name="Jun S."/>
            <person name="Lee S.J."/>
            <person name="Kim Y."/>
            <person name="Won Y.J."/>
        </authorList>
    </citation>
    <scope>NUCLEOTIDE SEQUENCE [LARGE SCALE GENOMIC DNA]</scope>
    <source>
        <strain evidence="2">Wonlab-2016</strain>
    </source>
</reference>
<dbReference type="EMBL" id="JACVVK020000270">
    <property type="protein sequence ID" value="KAK7480952.1"/>
    <property type="molecule type" value="Genomic_DNA"/>
</dbReference>
<feature type="transmembrane region" description="Helical" evidence="1">
    <location>
        <begin position="33"/>
        <end position="53"/>
    </location>
</feature>
<evidence type="ECO:0000256" key="1">
    <source>
        <dbReference type="SAM" id="Phobius"/>
    </source>
</evidence>
<accession>A0ABD0K0T7</accession>
<evidence type="ECO:0000313" key="3">
    <source>
        <dbReference type="Proteomes" id="UP001519460"/>
    </source>
</evidence>
<dbReference type="Proteomes" id="UP001519460">
    <property type="component" value="Unassembled WGS sequence"/>
</dbReference>